<dbReference type="Pfam" id="PF00392">
    <property type="entry name" value="GntR"/>
    <property type="match status" value="1"/>
</dbReference>
<organism evidence="7">
    <name type="scientific">hydrothermal vent metagenome</name>
    <dbReference type="NCBI Taxonomy" id="652676"/>
    <lineage>
        <taxon>unclassified sequences</taxon>
        <taxon>metagenomes</taxon>
        <taxon>ecological metagenomes</taxon>
    </lineage>
</organism>
<dbReference type="PRINTS" id="PR00035">
    <property type="entry name" value="HTHGNTR"/>
</dbReference>
<keyword evidence="2" id="KW-0663">Pyridoxal phosphate</keyword>
<dbReference type="EMBL" id="UOEG01000008">
    <property type="protein sequence ID" value="VAV87418.1"/>
    <property type="molecule type" value="Genomic_DNA"/>
</dbReference>
<proteinExistence type="inferred from homology"/>
<reference evidence="7" key="1">
    <citation type="submission" date="2018-06" db="EMBL/GenBank/DDBJ databases">
        <authorList>
            <person name="Zhirakovskaya E."/>
        </authorList>
    </citation>
    <scope>NUCLEOTIDE SEQUENCE</scope>
</reference>
<evidence type="ECO:0000313" key="7">
    <source>
        <dbReference type="EMBL" id="VAV87418.1"/>
    </source>
</evidence>
<keyword evidence="3" id="KW-0805">Transcription regulation</keyword>
<dbReference type="Gene3D" id="1.10.10.10">
    <property type="entry name" value="Winged helix-like DNA-binding domain superfamily/Winged helix DNA-binding domain"/>
    <property type="match status" value="1"/>
</dbReference>
<evidence type="ECO:0000256" key="4">
    <source>
        <dbReference type="ARBA" id="ARBA00023125"/>
    </source>
</evidence>
<dbReference type="InterPro" id="IPR015421">
    <property type="entry name" value="PyrdxlP-dep_Trfase_major"/>
</dbReference>
<dbReference type="InterPro" id="IPR015424">
    <property type="entry name" value="PyrdxlP-dep_Trfase"/>
</dbReference>
<dbReference type="PANTHER" id="PTHR46577:SF1">
    <property type="entry name" value="HTH-TYPE TRANSCRIPTIONAL REGULATORY PROTEIN GABR"/>
    <property type="match status" value="1"/>
</dbReference>
<protein>
    <submittedName>
        <fullName evidence="7">Transcriptional regulator of pyridoxine metabolism / Pyridoxamine phosphate aminotransferase</fullName>
        <ecNumber evidence="7">2.6.1.54</ecNumber>
    </submittedName>
</protein>
<keyword evidence="4" id="KW-0238">DNA-binding</keyword>
<dbReference type="InterPro" id="IPR000524">
    <property type="entry name" value="Tscrpt_reg_HTH_GntR"/>
</dbReference>
<dbReference type="Gene3D" id="3.40.640.10">
    <property type="entry name" value="Type I PLP-dependent aspartate aminotransferase-like (Major domain)"/>
    <property type="match status" value="1"/>
</dbReference>
<name>A0A3B0RGZ0_9ZZZZ</name>
<evidence type="ECO:0000256" key="5">
    <source>
        <dbReference type="ARBA" id="ARBA00023163"/>
    </source>
</evidence>
<evidence type="ECO:0000256" key="2">
    <source>
        <dbReference type="ARBA" id="ARBA00022898"/>
    </source>
</evidence>
<dbReference type="PANTHER" id="PTHR46577">
    <property type="entry name" value="HTH-TYPE TRANSCRIPTIONAL REGULATORY PROTEIN GABR"/>
    <property type="match status" value="1"/>
</dbReference>
<dbReference type="AlphaFoldDB" id="A0A3B0RGZ0"/>
<dbReference type="PROSITE" id="PS50949">
    <property type="entry name" value="HTH_GNTR"/>
    <property type="match status" value="1"/>
</dbReference>
<keyword evidence="7" id="KW-0032">Aminotransferase</keyword>
<accession>A0A3B0RGZ0</accession>
<feature type="domain" description="HTH gntR-type" evidence="6">
    <location>
        <begin position="17"/>
        <end position="85"/>
    </location>
</feature>
<evidence type="ECO:0000256" key="1">
    <source>
        <dbReference type="ARBA" id="ARBA00005384"/>
    </source>
</evidence>
<dbReference type="CDD" id="cd00609">
    <property type="entry name" value="AAT_like"/>
    <property type="match status" value="1"/>
</dbReference>
<gene>
    <name evidence="7" type="ORF">MNBD_ALPHA07-2293</name>
</gene>
<dbReference type="InterPro" id="IPR036390">
    <property type="entry name" value="WH_DNA-bd_sf"/>
</dbReference>
<dbReference type="GO" id="GO:0003700">
    <property type="term" value="F:DNA-binding transcription factor activity"/>
    <property type="evidence" value="ECO:0007669"/>
    <property type="project" value="InterPro"/>
</dbReference>
<keyword evidence="7" id="KW-0808">Transferase</keyword>
<keyword evidence="5" id="KW-0804">Transcription</keyword>
<dbReference type="SUPFAM" id="SSF53383">
    <property type="entry name" value="PLP-dependent transferases"/>
    <property type="match status" value="1"/>
</dbReference>
<evidence type="ECO:0000256" key="3">
    <source>
        <dbReference type="ARBA" id="ARBA00023015"/>
    </source>
</evidence>
<dbReference type="EC" id="2.6.1.54" evidence="7"/>
<dbReference type="InterPro" id="IPR004839">
    <property type="entry name" value="Aminotransferase_I/II_large"/>
</dbReference>
<dbReference type="InterPro" id="IPR051446">
    <property type="entry name" value="HTH_trans_reg/aminotransferase"/>
</dbReference>
<dbReference type="InterPro" id="IPR036388">
    <property type="entry name" value="WH-like_DNA-bd_sf"/>
</dbReference>
<dbReference type="GO" id="GO:0030170">
    <property type="term" value="F:pyridoxal phosphate binding"/>
    <property type="evidence" value="ECO:0007669"/>
    <property type="project" value="InterPro"/>
</dbReference>
<comment type="similarity">
    <text evidence="1">In the C-terminal section; belongs to the class-I pyridoxal-phosphate-dependent aminotransferase family.</text>
</comment>
<dbReference type="CDD" id="cd07377">
    <property type="entry name" value="WHTH_GntR"/>
    <property type="match status" value="1"/>
</dbReference>
<dbReference type="Pfam" id="PF00155">
    <property type="entry name" value="Aminotran_1_2"/>
    <property type="match status" value="1"/>
</dbReference>
<dbReference type="SMART" id="SM00345">
    <property type="entry name" value="HTH_GNTR"/>
    <property type="match status" value="1"/>
</dbReference>
<dbReference type="GO" id="GO:0003677">
    <property type="term" value="F:DNA binding"/>
    <property type="evidence" value="ECO:0007669"/>
    <property type="project" value="UniProtKB-KW"/>
</dbReference>
<dbReference type="GO" id="GO:0019163">
    <property type="term" value="F:pyridoxamine-phosphate transaminase activity"/>
    <property type="evidence" value="ECO:0007669"/>
    <property type="project" value="UniProtKB-EC"/>
</dbReference>
<dbReference type="SUPFAM" id="SSF46785">
    <property type="entry name" value="Winged helix' DNA-binding domain"/>
    <property type="match status" value="1"/>
</dbReference>
<sequence>MSHAALLSVDLDAAAEKPLFRQLYDDLSQSIRTGQIKPGAQLPPSRSFAQEIGVSRATIIAAYDQLIAEGYAVSRVGSGVFASDIGPTAQEWLIHTPPRRAEAPKPGRIRPFSHISPDMRVFPHALWAQYVGRVARTEASGLSDLPDPFGDWPLRAAIAAHLRDWRGVSAAPDQVLITAGSGDALELILQAVAPPNACIGLENPGYRVLAQVCQRLGYRPHWLAVDAQGARLPGQDVVLSVITPSCQFPLGGTMPIARRQAHLATKKWLVEDDFDSEFRYAGQPVPALMSLDQRQKVIYLGSFSKVFSSGLRIGYLVLPEPLIAPMHDVLRQRGGRASILPQRVLARFMEDGAFHRHIRKMRRLYRGRRAAFLAGIDAHFGGLLNYQDHGAGMSVALRYAAPVNPQHAQRNLTKAGLSCAPLEGYYSGGDPVYGLHCGFCAFDEAEISRGLQQMQSVLARLF</sequence>
<evidence type="ECO:0000259" key="6">
    <source>
        <dbReference type="PROSITE" id="PS50949"/>
    </source>
</evidence>